<keyword evidence="1" id="KW-0812">Transmembrane</keyword>
<evidence type="ECO:0000313" key="2">
    <source>
        <dbReference type="EMBL" id="CAK8676834.1"/>
    </source>
</evidence>
<accession>A0ABP0FED7</accession>
<feature type="transmembrane region" description="Helical" evidence="1">
    <location>
        <begin position="17"/>
        <end position="38"/>
    </location>
</feature>
<name>A0ABP0FED7_CLALP</name>
<protein>
    <submittedName>
        <fullName evidence="2">Uncharacterized protein</fullName>
    </submittedName>
</protein>
<keyword evidence="3" id="KW-1185">Reference proteome</keyword>
<dbReference type="Proteomes" id="UP001642483">
    <property type="component" value="Unassembled WGS sequence"/>
</dbReference>
<proteinExistence type="predicted"/>
<evidence type="ECO:0000256" key="1">
    <source>
        <dbReference type="SAM" id="Phobius"/>
    </source>
</evidence>
<gene>
    <name evidence="2" type="ORF">CVLEPA_LOCUS6266</name>
</gene>
<dbReference type="EMBL" id="CAWYQH010000035">
    <property type="protein sequence ID" value="CAK8676834.1"/>
    <property type="molecule type" value="Genomic_DNA"/>
</dbReference>
<evidence type="ECO:0000313" key="3">
    <source>
        <dbReference type="Proteomes" id="UP001642483"/>
    </source>
</evidence>
<keyword evidence="1" id="KW-1133">Transmembrane helix</keyword>
<organism evidence="2 3">
    <name type="scientific">Clavelina lepadiformis</name>
    <name type="common">Light-bulb sea squirt</name>
    <name type="synonym">Ascidia lepadiformis</name>
    <dbReference type="NCBI Taxonomy" id="159417"/>
    <lineage>
        <taxon>Eukaryota</taxon>
        <taxon>Metazoa</taxon>
        <taxon>Chordata</taxon>
        <taxon>Tunicata</taxon>
        <taxon>Ascidiacea</taxon>
        <taxon>Aplousobranchia</taxon>
        <taxon>Clavelinidae</taxon>
        <taxon>Clavelina</taxon>
    </lineage>
</organism>
<reference evidence="2 3" key="1">
    <citation type="submission" date="2024-02" db="EMBL/GenBank/DDBJ databases">
        <authorList>
            <person name="Daric V."/>
            <person name="Darras S."/>
        </authorList>
    </citation>
    <scope>NUCLEOTIDE SEQUENCE [LARGE SCALE GENOMIC DNA]</scope>
</reference>
<keyword evidence="1" id="KW-0472">Membrane</keyword>
<sequence>MAPIVFPTTSSPDTTQVLVPIWILIAVGAYIVLIILILSIRQCLVARGICADCNCFGKSDEEDSCFDCFLACAQFCNCDTPDLRSCCDSICGPRRRCDFGDCATCDCGDGSCELPCPEIACPDLSCPTCQCPEIHCEKPTCDEIICCCININLNC</sequence>
<comment type="caution">
    <text evidence="2">The sequence shown here is derived from an EMBL/GenBank/DDBJ whole genome shotgun (WGS) entry which is preliminary data.</text>
</comment>